<evidence type="ECO:0000256" key="3">
    <source>
        <dbReference type="ARBA" id="ARBA00022763"/>
    </source>
</evidence>
<dbReference type="SUPFAM" id="SSF55271">
    <property type="entry name" value="DNA repair protein MutS, domain I"/>
    <property type="match status" value="1"/>
</dbReference>
<dbReference type="PANTHER" id="PTHR11361:SF148">
    <property type="entry name" value="DNA MISMATCH REPAIR PROTEIN MSH6"/>
    <property type="match status" value="1"/>
</dbReference>
<evidence type="ECO:0000259" key="8">
    <source>
        <dbReference type="SMART" id="SM00534"/>
    </source>
</evidence>
<dbReference type="InterPro" id="IPR036187">
    <property type="entry name" value="DNA_mismatch_repair_MutS_sf"/>
</dbReference>
<dbReference type="InterPro" id="IPR018609">
    <property type="entry name" value="Bud13"/>
</dbReference>
<dbReference type="OrthoDB" id="121051at2759"/>
<sequence length="1815" mass="202657">MNGTPRKKTQQSTLMSFFGTPKTKSTFPSSPSTGIGKEKEGGTEKTNIPRGSVQRQLSGFTNSSQPSLDDETLAQLESFDIQTPNSKAKRREMSHGTGSFMSGSAIKRMKSRKASSSSLSDLGFDEDEDLLKKIESIENSMEVKEEKKPQESSPLKGRRRGRGRDRDRGNKEAKPEIFESADSATESDGISSGDEFKPGADLGVSDDEFKMSCGSEDDEIVSALNKKGSRINKPAVTSGGRQKKVIDSDEEDMSLQNRVVKDIYITKNAVVRKGTGVGDELLKKFGNKEQDESIGGFGGGVAAASALSRPSFLNKNTIGKTPSLVPTLTNNSSLDGGPSNTSLLERVKAQKAAEKGDSFGSVFSRFKANDTSFKTNSANGGFAGRNEKLTEIDRKKHAFDKNKDRYAWLLDVKDRKGRKVGEPGYDPKSLYIPRDEWNRFTPFEKQYWEIKSNNWDSVVFFKKGKFYELYENDADIGHQLFDLKMTDRVNMRMVGVPEASFENWASQFVAKGFKVAKVEQMESSLAKTMRERDGTDLSTTSAETKQLLVNSGKEEKVVRRELTCILTAGTLVEPKMLSGDLSTYCLAIVESPNLLSDDKPGASLDHEFQSENKGISPFPSFGVAFVDTSTAKFYVVGIERDDPSRTQLETLLVQLSPREVVYVNSGAGPNSNAMLKNRGESDYGSSLSFSSTGSRNRSFQPSADGMGGLSTATWRVLKNTCRISTLWNALEPYYEFWDGAKTLENLKSEGYFQQDDDDMDVQLPTVLQGLENSSMGNLILSATGGLIYYLKTLKLDRELVPMGNFNLYKPLGNDLSLILDGSTLANLDVFTTENDLAVANARTSQPGTLFHLINHTRTPFGRRLLHTWLCHPLRDPALINERLDVVDFYLAKENQEFFDMLEQCFGKLPDIERLLSRVHAGTCKEEVWLRLLDTLIKMTRDFTEIKAIAHGLLASGGDSSGTRFPKKLESLLASFPLNEISGVLNDFNNSFDKKKAEIEKKLIPHLGNDETVDRILLELKKLDEWLDEHLEFHRKKYKCNTIIYKSIGKELHQLEIPRRIEVPPNYVRKSATKDVHRYYSPQLAQKINEQAEAMEHYNAALRNYKLVLYQRWTKHYGLFVSAVRIISEIDALLSLAKASESMGFDSSRPEIVDITLNGNQPFLEFRDLRHPCLTVSGGEYGSVSGRPSTFVPNDLLLGKLVNEHLPEHDDANVILLSGPNMGGKSTLIRQVCVAIILAQMGCYVPAAYGKMTVFDRIFTRLGARDSLLTGRSTFMVEMTETASFLKLATPMSFVAVDELGRGTSTHDGEAVAYSVLHQLSSRIGCISIFSTHYGLLANDICGTNNILHRSVSPRIRPMHMSCLVDPELRRVTFLYKLVNGVAERSHGMNVAHMAGIPLEVVKKAEMVAEEFEQKMLHLKATSNNHANSTSFGTAAAENELPLTVLSDFVNLLRVTDVEAKADTQDLSCDRVGGLLSHSTISRSSNQDKAILLKYGDESKKRKRKSESKSKFTSTTIHDEDDFVHSRPLKTKEVQIKADSSTSKTKANSWTNVNAVSKLKSSDSLRISDRANAMTTGNHASDEMKSTFSNDTEGRVITSSANDKEKHVGSSNQKRYGLLTADDLKKGADEELALLARKRESHAANSELGESSAPKTIYRDSKTGKVIDIEEEKIKYQEKLLAKEERKAKQKEWNMGLTQRREQVEYLKKLEEVKSTPFTSYLDDTKLKELKKNEVVWDDPMREYIQKSSKAKSKGSKYVYPAYSGPNPPPNRYGIKPGYRWDGVDRSNGFEEKYLKSRSKIESQKTDRYMHSVRDW</sequence>
<evidence type="ECO:0000256" key="5">
    <source>
        <dbReference type="ARBA" id="ARBA00023125"/>
    </source>
</evidence>
<feature type="compositionally biased region" description="Low complexity" evidence="6">
    <location>
        <begin position="20"/>
        <end position="35"/>
    </location>
</feature>
<feature type="region of interest" description="Disordered" evidence="6">
    <location>
        <begin position="1"/>
        <end position="211"/>
    </location>
</feature>
<evidence type="ECO:0000256" key="2">
    <source>
        <dbReference type="ARBA" id="ARBA00022741"/>
    </source>
</evidence>
<keyword evidence="10" id="KW-1185">Reference proteome</keyword>
<protein>
    <submittedName>
        <fullName evidence="9">DNA mismatch repair protein msh6</fullName>
    </submittedName>
</protein>
<feature type="compositionally biased region" description="Polar residues" evidence="6">
    <location>
        <begin position="53"/>
        <end position="67"/>
    </location>
</feature>
<evidence type="ECO:0000256" key="6">
    <source>
        <dbReference type="SAM" id="MobiDB-lite"/>
    </source>
</evidence>
<evidence type="ECO:0000313" key="9">
    <source>
        <dbReference type="EMBL" id="OMH83414.1"/>
    </source>
</evidence>
<dbReference type="EMBL" id="LSSK01000416">
    <property type="protein sequence ID" value="OMH83414.1"/>
    <property type="molecule type" value="Genomic_DNA"/>
</dbReference>
<dbReference type="SUPFAM" id="SSF53150">
    <property type="entry name" value="DNA repair protein MutS, domain II"/>
    <property type="match status" value="1"/>
</dbReference>
<keyword evidence="2" id="KW-0547">Nucleotide-binding</keyword>
<accession>A0A1R1PR29</accession>
<feature type="region of interest" description="Disordered" evidence="6">
    <location>
        <begin position="1751"/>
        <end position="1776"/>
    </location>
</feature>
<dbReference type="GO" id="GO:0030983">
    <property type="term" value="F:mismatched DNA binding"/>
    <property type="evidence" value="ECO:0007669"/>
    <property type="project" value="InterPro"/>
</dbReference>
<gene>
    <name evidence="9" type="ORF">AX774_g3080</name>
</gene>
<dbReference type="PANTHER" id="PTHR11361">
    <property type="entry name" value="DNA MISMATCH REPAIR PROTEIN MUTS FAMILY MEMBER"/>
    <property type="match status" value="1"/>
</dbReference>
<dbReference type="Gene3D" id="1.10.1420.10">
    <property type="match status" value="2"/>
</dbReference>
<dbReference type="InterPro" id="IPR000432">
    <property type="entry name" value="DNA_mismatch_repair_MutS_C"/>
</dbReference>
<dbReference type="InterPro" id="IPR027417">
    <property type="entry name" value="P-loop_NTPase"/>
</dbReference>
<organism evidence="9 10">
    <name type="scientific">Zancudomyces culisetae</name>
    <name type="common">Gut fungus</name>
    <name type="synonym">Smittium culisetae</name>
    <dbReference type="NCBI Taxonomy" id="1213189"/>
    <lineage>
        <taxon>Eukaryota</taxon>
        <taxon>Fungi</taxon>
        <taxon>Fungi incertae sedis</taxon>
        <taxon>Zoopagomycota</taxon>
        <taxon>Kickxellomycotina</taxon>
        <taxon>Harpellomycetes</taxon>
        <taxon>Harpellales</taxon>
        <taxon>Legeriomycetaceae</taxon>
        <taxon>Zancudomyces</taxon>
    </lineage>
</organism>
<keyword evidence="5" id="KW-0238">DNA-binding</keyword>
<reference evidence="10" key="1">
    <citation type="submission" date="2017-01" db="EMBL/GenBank/DDBJ databases">
        <authorList>
            <person name="Wang Y."/>
            <person name="White M."/>
            <person name="Kvist S."/>
            <person name="Moncalvo J.-M."/>
        </authorList>
    </citation>
    <scope>NUCLEOTIDE SEQUENCE [LARGE SCALE GENOMIC DNA]</scope>
    <source>
        <strain evidence="10">COL-18-3</strain>
    </source>
</reference>
<dbReference type="GO" id="GO:0032301">
    <property type="term" value="C:MutSalpha complex"/>
    <property type="evidence" value="ECO:0007669"/>
    <property type="project" value="TreeGrafter"/>
</dbReference>
<dbReference type="GO" id="GO:0140664">
    <property type="term" value="F:ATP-dependent DNA damage sensor activity"/>
    <property type="evidence" value="ECO:0007669"/>
    <property type="project" value="InterPro"/>
</dbReference>
<evidence type="ECO:0000256" key="4">
    <source>
        <dbReference type="ARBA" id="ARBA00022840"/>
    </source>
</evidence>
<dbReference type="SMART" id="SM00534">
    <property type="entry name" value="MUTSac"/>
    <property type="match status" value="1"/>
</dbReference>
<keyword evidence="4" id="KW-0067">ATP-binding</keyword>
<dbReference type="Proteomes" id="UP000188320">
    <property type="component" value="Unassembled WGS sequence"/>
</dbReference>
<name>A0A1R1PR29_ZANCU</name>
<evidence type="ECO:0000256" key="1">
    <source>
        <dbReference type="ARBA" id="ARBA00006271"/>
    </source>
</evidence>
<proteinExistence type="inferred from homology"/>
<dbReference type="Pfam" id="PF05190">
    <property type="entry name" value="MutS_IV"/>
    <property type="match status" value="1"/>
</dbReference>
<dbReference type="Pfam" id="PF05192">
    <property type="entry name" value="MutS_III"/>
    <property type="match status" value="1"/>
</dbReference>
<keyword evidence="3" id="KW-0227">DNA damage</keyword>
<evidence type="ECO:0000259" key="7">
    <source>
        <dbReference type="SMART" id="SM00533"/>
    </source>
</evidence>
<dbReference type="SMART" id="SM00533">
    <property type="entry name" value="MUTSd"/>
    <property type="match status" value="1"/>
</dbReference>
<dbReference type="Gene3D" id="3.40.1170.10">
    <property type="entry name" value="DNA repair protein MutS, domain I"/>
    <property type="match status" value="1"/>
</dbReference>
<feature type="compositionally biased region" description="Basic and acidic residues" evidence="6">
    <location>
        <begin position="130"/>
        <end position="150"/>
    </location>
</feature>
<dbReference type="InterPro" id="IPR007860">
    <property type="entry name" value="DNA_mmatch_repair_MutS_con_dom"/>
</dbReference>
<dbReference type="InterPro" id="IPR007861">
    <property type="entry name" value="DNA_mismatch_repair_MutS_clamp"/>
</dbReference>
<comment type="caution">
    <text evidence="9">The sequence shown here is derived from an EMBL/GenBank/DDBJ whole genome shotgun (WGS) entry which is preliminary data.</text>
</comment>
<dbReference type="Gene3D" id="3.30.420.110">
    <property type="entry name" value="MutS, connector domain"/>
    <property type="match status" value="1"/>
</dbReference>
<dbReference type="InterPro" id="IPR007695">
    <property type="entry name" value="DNA_mismatch_repair_MutS-lik_N"/>
</dbReference>
<dbReference type="FunFam" id="3.40.1170.10:FF:000002">
    <property type="entry name" value="DNA mismatch repair protein"/>
    <property type="match status" value="1"/>
</dbReference>
<feature type="region of interest" description="Disordered" evidence="6">
    <location>
        <begin position="320"/>
        <end position="341"/>
    </location>
</feature>
<dbReference type="InterPro" id="IPR007696">
    <property type="entry name" value="DNA_mismatch_repair_MutS_core"/>
</dbReference>
<dbReference type="InterPro" id="IPR036678">
    <property type="entry name" value="MutS_con_dom_sf"/>
</dbReference>
<dbReference type="SUPFAM" id="SSF48334">
    <property type="entry name" value="DNA repair protein MutS, domain III"/>
    <property type="match status" value="1"/>
</dbReference>
<dbReference type="InterPro" id="IPR016151">
    <property type="entry name" value="DNA_mismatch_repair_MutS_N"/>
</dbReference>
<dbReference type="Gene3D" id="3.40.50.300">
    <property type="entry name" value="P-loop containing nucleotide triphosphate hydrolases"/>
    <property type="match status" value="1"/>
</dbReference>
<dbReference type="GO" id="GO:0005524">
    <property type="term" value="F:ATP binding"/>
    <property type="evidence" value="ECO:0007669"/>
    <property type="project" value="UniProtKB-KW"/>
</dbReference>
<comment type="similarity">
    <text evidence="1">Belongs to the DNA mismatch repair MutS family.</text>
</comment>
<feature type="domain" description="DNA mismatch repair proteins mutS family" evidence="8">
    <location>
        <begin position="1211"/>
        <end position="1409"/>
    </location>
</feature>
<dbReference type="GO" id="GO:0006298">
    <property type="term" value="P:mismatch repair"/>
    <property type="evidence" value="ECO:0007669"/>
    <property type="project" value="InterPro"/>
</dbReference>
<dbReference type="Pfam" id="PF05188">
    <property type="entry name" value="MutS_II"/>
    <property type="match status" value="1"/>
</dbReference>
<feature type="domain" description="DNA mismatch repair protein MutS core" evidence="7">
    <location>
        <begin position="844"/>
        <end position="1176"/>
    </location>
</feature>
<feature type="compositionally biased region" description="Basic and acidic residues" evidence="6">
    <location>
        <begin position="164"/>
        <end position="177"/>
    </location>
</feature>
<dbReference type="Pfam" id="PF09736">
    <property type="entry name" value="Bud13"/>
    <property type="match status" value="1"/>
</dbReference>
<dbReference type="SUPFAM" id="SSF52540">
    <property type="entry name" value="P-loop containing nucleoside triphosphate hydrolases"/>
    <property type="match status" value="1"/>
</dbReference>
<evidence type="ECO:0000313" key="10">
    <source>
        <dbReference type="Proteomes" id="UP000188320"/>
    </source>
</evidence>
<dbReference type="InterPro" id="IPR045076">
    <property type="entry name" value="MutS"/>
</dbReference>
<dbReference type="Pfam" id="PF00488">
    <property type="entry name" value="MutS_V"/>
    <property type="match status" value="1"/>
</dbReference>
<dbReference type="Pfam" id="PF01624">
    <property type="entry name" value="MutS_I"/>
    <property type="match status" value="1"/>
</dbReference>